<protein>
    <submittedName>
        <fullName evidence="2">Uncharacterized protein</fullName>
    </submittedName>
</protein>
<proteinExistence type="predicted"/>
<sequence length="104" mass="11928">MLFFPHRPRLPNAGDDTGTCSDPEVSAQICQPIMPWCLHNPFSDFCPTHGRNFGAQEKNRKLIVEKSELLLKICSQRLLDISRPAGRQPKDYSQFPSQSYAHWQ</sequence>
<dbReference type="AlphaFoldDB" id="A0AAV4V2E9"/>
<organism evidence="2 3">
    <name type="scientific">Caerostris darwini</name>
    <dbReference type="NCBI Taxonomy" id="1538125"/>
    <lineage>
        <taxon>Eukaryota</taxon>
        <taxon>Metazoa</taxon>
        <taxon>Ecdysozoa</taxon>
        <taxon>Arthropoda</taxon>
        <taxon>Chelicerata</taxon>
        <taxon>Arachnida</taxon>
        <taxon>Araneae</taxon>
        <taxon>Araneomorphae</taxon>
        <taxon>Entelegynae</taxon>
        <taxon>Araneoidea</taxon>
        <taxon>Araneidae</taxon>
        <taxon>Caerostris</taxon>
    </lineage>
</organism>
<reference evidence="2 3" key="1">
    <citation type="submission" date="2021-06" db="EMBL/GenBank/DDBJ databases">
        <title>Caerostris darwini draft genome.</title>
        <authorList>
            <person name="Kono N."/>
            <person name="Arakawa K."/>
        </authorList>
    </citation>
    <scope>NUCLEOTIDE SEQUENCE [LARGE SCALE GENOMIC DNA]</scope>
</reference>
<gene>
    <name evidence="2" type="ORF">CDAR_549831</name>
</gene>
<comment type="caution">
    <text evidence="2">The sequence shown here is derived from an EMBL/GenBank/DDBJ whole genome shotgun (WGS) entry which is preliminary data.</text>
</comment>
<name>A0AAV4V2E9_9ARAC</name>
<accession>A0AAV4V2E9</accession>
<dbReference type="EMBL" id="BPLQ01012288">
    <property type="protein sequence ID" value="GIY64198.1"/>
    <property type="molecule type" value="Genomic_DNA"/>
</dbReference>
<evidence type="ECO:0000256" key="1">
    <source>
        <dbReference type="SAM" id="MobiDB-lite"/>
    </source>
</evidence>
<evidence type="ECO:0000313" key="3">
    <source>
        <dbReference type="Proteomes" id="UP001054837"/>
    </source>
</evidence>
<keyword evidence="3" id="KW-1185">Reference proteome</keyword>
<feature type="region of interest" description="Disordered" evidence="1">
    <location>
        <begin position="84"/>
        <end position="104"/>
    </location>
</feature>
<evidence type="ECO:0000313" key="2">
    <source>
        <dbReference type="EMBL" id="GIY64198.1"/>
    </source>
</evidence>
<dbReference type="Proteomes" id="UP001054837">
    <property type="component" value="Unassembled WGS sequence"/>
</dbReference>
<feature type="compositionally biased region" description="Polar residues" evidence="1">
    <location>
        <begin position="94"/>
        <end position="104"/>
    </location>
</feature>